<evidence type="ECO:0000313" key="1">
    <source>
        <dbReference type="EMBL" id="KAA5206735.1"/>
    </source>
</evidence>
<gene>
    <name evidence="1" type="ORF">F2Z25_15915</name>
</gene>
<sequence>MKSHLIISTCKMQGVSVLDYFKRFFSEIVKGRKGYEHLLPLTIGVN</sequence>
<name>A0A642L140_BACFG</name>
<protein>
    <submittedName>
        <fullName evidence="1">Transposase domain-containing protein</fullName>
    </submittedName>
</protein>
<dbReference type="AlphaFoldDB" id="A0A642L140"/>
<organism evidence="1 2">
    <name type="scientific">Bacteroides fragilis</name>
    <dbReference type="NCBI Taxonomy" id="817"/>
    <lineage>
        <taxon>Bacteria</taxon>
        <taxon>Pseudomonadati</taxon>
        <taxon>Bacteroidota</taxon>
        <taxon>Bacteroidia</taxon>
        <taxon>Bacteroidales</taxon>
        <taxon>Bacteroidaceae</taxon>
        <taxon>Bacteroides</taxon>
    </lineage>
</organism>
<evidence type="ECO:0000313" key="2">
    <source>
        <dbReference type="Proteomes" id="UP000429838"/>
    </source>
</evidence>
<dbReference type="Proteomes" id="UP000429838">
    <property type="component" value="Unassembled WGS sequence"/>
</dbReference>
<accession>A0A642L140</accession>
<reference evidence="1 2" key="1">
    <citation type="journal article" date="2019" name="Nat. Med.">
        <title>A library of human gut bacterial isolates paired with longitudinal multiomics data enables mechanistic microbiome research.</title>
        <authorList>
            <person name="Poyet M."/>
            <person name="Groussin M."/>
            <person name="Gibbons S.M."/>
            <person name="Avila-Pacheco J."/>
            <person name="Jiang X."/>
            <person name="Kearney S.M."/>
            <person name="Perrotta A.R."/>
            <person name="Berdy B."/>
            <person name="Zhao S."/>
            <person name="Lieberman T.D."/>
            <person name="Swanson P.K."/>
            <person name="Smith M."/>
            <person name="Roesemann S."/>
            <person name="Alexander J.E."/>
            <person name="Rich S.A."/>
            <person name="Livny J."/>
            <person name="Vlamakis H."/>
            <person name="Clish C."/>
            <person name="Bullock K."/>
            <person name="Deik A."/>
            <person name="Scott J."/>
            <person name="Pierce K.A."/>
            <person name="Xavier R.J."/>
            <person name="Alm E.J."/>
        </authorList>
    </citation>
    <scope>NUCLEOTIDE SEQUENCE [LARGE SCALE GENOMIC DNA]</scope>
    <source>
        <strain evidence="1 2">BIOML-A1</strain>
    </source>
</reference>
<comment type="caution">
    <text evidence="1">The sequence shown here is derived from an EMBL/GenBank/DDBJ whole genome shotgun (WGS) entry which is preliminary data.</text>
</comment>
<proteinExistence type="predicted"/>
<dbReference type="EMBL" id="VWAQ01000013">
    <property type="protein sequence ID" value="KAA5206735.1"/>
    <property type="molecule type" value="Genomic_DNA"/>
</dbReference>